<dbReference type="Proteomes" id="UP000631114">
    <property type="component" value="Unassembled WGS sequence"/>
</dbReference>
<dbReference type="GO" id="GO:0031417">
    <property type="term" value="C:NatC complex"/>
    <property type="evidence" value="ECO:0007669"/>
    <property type="project" value="InterPro"/>
</dbReference>
<keyword evidence="3" id="KW-1185">Reference proteome</keyword>
<evidence type="ECO:0000259" key="1">
    <source>
        <dbReference type="Pfam" id="PF25789"/>
    </source>
</evidence>
<accession>A0A835M9Y3</accession>
<gene>
    <name evidence="2" type="ORF">IFM89_016930</name>
</gene>
<sequence length="593" mass="67975">MSKFLKENSSLAVSFLPSHVALCLGEFLLSPPSSALYCPSHPFLFSFTVSPSCFLLKFAYLVSNLMFNSSNKDYHIANAEISDISVNIEPLQTNPDLEEGYCKALLCRIRFRKHFFHVLMCMRKSNCRALELARKHIVSCLSELVCIYNSSEFLMSHAYGSSQDEMETSTTASGSKPIGFDASLNGRLAAPTPPRAIRILSWKKAIEYFQKLLHDLDILCSFTLDPSLEGILRFVVRFQKLQPDLVARSHLQLLLIENGKLYGRDHVFDVIARAAAASVEVPKDQEIRNNKLFLQLEQLLINLLKILCTNAAWQRRKLGKVLQDWSITSVQLELDFKRALEEMSSSSINENVCMKLAKHLLVWAEEQTYWIASRFLMLGFELDLYSPSDYCMVYWFLYVILIKLSEKVQLKMLTSSDAVKRKGKKKRDLSKDVTRDPQIPPSVLLLQCYICLSEGLTMMLAALRNECSTFQSANYFNTEEERFNQHFDLLQRAHVPDHISYHLFNESTIDVRFSTLLKYNHFRDAQRIAKELRSSFSNDSDRLAELRQIEQIAEHNHVALNVLCQFGRNDAALMVSFEFIHHPCFAVAVVKRA</sequence>
<dbReference type="InterPro" id="IPR057982">
    <property type="entry name" value="TPR_NAA35"/>
</dbReference>
<dbReference type="EMBL" id="JADFTS010000001">
    <property type="protein sequence ID" value="KAF9624998.1"/>
    <property type="molecule type" value="Genomic_DNA"/>
</dbReference>
<comment type="caution">
    <text evidence="2">The sequence shown here is derived from an EMBL/GenBank/DDBJ whole genome shotgun (WGS) entry which is preliminary data.</text>
</comment>
<dbReference type="AlphaFoldDB" id="A0A835M9Y3"/>
<name>A0A835M9Y3_9MAGN</name>
<dbReference type="Pfam" id="PF25789">
    <property type="entry name" value="TPR_NAA35"/>
    <property type="match status" value="1"/>
</dbReference>
<proteinExistence type="predicted"/>
<evidence type="ECO:0000313" key="2">
    <source>
        <dbReference type="EMBL" id="KAF9624998.1"/>
    </source>
</evidence>
<feature type="domain" description="NAA35-like TPR repeats" evidence="1">
    <location>
        <begin position="219"/>
        <end position="588"/>
    </location>
</feature>
<protein>
    <recommendedName>
        <fullName evidence="1">NAA35-like TPR repeats domain-containing protein</fullName>
    </recommendedName>
</protein>
<organism evidence="2 3">
    <name type="scientific">Coptis chinensis</name>
    <dbReference type="NCBI Taxonomy" id="261450"/>
    <lineage>
        <taxon>Eukaryota</taxon>
        <taxon>Viridiplantae</taxon>
        <taxon>Streptophyta</taxon>
        <taxon>Embryophyta</taxon>
        <taxon>Tracheophyta</taxon>
        <taxon>Spermatophyta</taxon>
        <taxon>Magnoliopsida</taxon>
        <taxon>Ranunculales</taxon>
        <taxon>Ranunculaceae</taxon>
        <taxon>Coptidoideae</taxon>
        <taxon>Coptis</taxon>
    </lineage>
</organism>
<dbReference type="InterPro" id="IPR007244">
    <property type="entry name" value="Naa35_N"/>
</dbReference>
<dbReference type="PANTHER" id="PTHR21373:SF0">
    <property type="entry name" value="N-ALPHA-ACETYLTRANSFERASE 35, NATC AUXILIARY SUBUNIT"/>
    <property type="match status" value="1"/>
</dbReference>
<dbReference type="OrthoDB" id="269405at2759"/>
<dbReference type="PANTHER" id="PTHR21373">
    <property type="entry name" value="GLUCOSE REPRESSIBLE PROTEIN MAK10"/>
    <property type="match status" value="1"/>
</dbReference>
<reference evidence="2 3" key="1">
    <citation type="submission" date="2020-10" db="EMBL/GenBank/DDBJ databases">
        <title>The Coptis chinensis genome and diversification of protoberbering-type alkaloids.</title>
        <authorList>
            <person name="Wang B."/>
            <person name="Shu S."/>
            <person name="Song C."/>
            <person name="Liu Y."/>
        </authorList>
    </citation>
    <scope>NUCLEOTIDE SEQUENCE [LARGE SCALE GENOMIC DNA]</scope>
    <source>
        <strain evidence="2">HL-2020</strain>
        <tissue evidence="2">Leaf</tissue>
    </source>
</reference>
<evidence type="ECO:0000313" key="3">
    <source>
        <dbReference type="Proteomes" id="UP000631114"/>
    </source>
</evidence>